<dbReference type="RefSeq" id="WP_053938115.1">
    <property type="nucleotide sequence ID" value="NZ_LAQT01000009.1"/>
</dbReference>
<name>A0A0N1JSV5_9NEIS</name>
<dbReference type="SUPFAM" id="SSF47616">
    <property type="entry name" value="GST C-terminal domain-like"/>
    <property type="match status" value="1"/>
</dbReference>
<dbReference type="CDD" id="cd03194">
    <property type="entry name" value="GST_C_3"/>
    <property type="match status" value="1"/>
</dbReference>
<dbReference type="SFLD" id="SFLDS00019">
    <property type="entry name" value="Glutathione_Transferase_(cytos"/>
    <property type="match status" value="1"/>
</dbReference>
<proteinExistence type="predicted"/>
<keyword evidence="3" id="KW-1185">Reference proteome</keyword>
<dbReference type="Gene3D" id="3.40.30.10">
    <property type="entry name" value="Glutaredoxin"/>
    <property type="match status" value="1"/>
</dbReference>
<evidence type="ECO:0000313" key="3">
    <source>
        <dbReference type="Proteomes" id="UP000037939"/>
    </source>
</evidence>
<dbReference type="InterPro" id="IPR036282">
    <property type="entry name" value="Glutathione-S-Trfase_C_sf"/>
</dbReference>
<dbReference type="PANTHER" id="PTHR42673:SF4">
    <property type="entry name" value="MALEYLACETOACETATE ISOMERASE"/>
    <property type="match status" value="1"/>
</dbReference>
<dbReference type="Pfam" id="PF13409">
    <property type="entry name" value="GST_N_2"/>
    <property type="match status" value="1"/>
</dbReference>
<dbReference type="PATRIC" id="fig|857265.3.peg.2547"/>
<dbReference type="InterPro" id="IPR040079">
    <property type="entry name" value="Glutathione_S-Trfase"/>
</dbReference>
<dbReference type="InterPro" id="IPR036249">
    <property type="entry name" value="Thioredoxin-like_sf"/>
</dbReference>
<dbReference type="SFLD" id="SFLDG00358">
    <property type="entry name" value="Main_(cytGST)"/>
    <property type="match status" value="1"/>
</dbReference>
<dbReference type="PANTHER" id="PTHR42673">
    <property type="entry name" value="MALEYLACETOACETATE ISOMERASE"/>
    <property type="match status" value="1"/>
</dbReference>
<dbReference type="GO" id="GO:0006559">
    <property type="term" value="P:L-phenylalanine catabolic process"/>
    <property type="evidence" value="ECO:0007669"/>
    <property type="project" value="TreeGrafter"/>
</dbReference>
<dbReference type="InterPro" id="IPR004045">
    <property type="entry name" value="Glutathione_S-Trfase_N"/>
</dbReference>
<dbReference type="GO" id="GO:0016034">
    <property type="term" value="F:maleylacetoacetate isomerase activity"/>
    <property type="evidence" value="ECO:0007669"/>
    <property type="project" value="TreeGrafter"/>
</dbReference>
<dbReference type="EMBL" id="LAQT01000009">
    <property type="protein sequence ID" value="KPC52636.1"/>
    <property type="molecule type" value="Genomic_DNA"/>
</dbReference>
<reference evidence="2 3" key="1">
    <citation type="submission" date="2015-07" db="EMBL/GenBank/DDBJ databases">
        <title>Draft genome sequence of the Amantichitinum ursilacus IGB-41, a new chitin-degrading bacterium.</title>
        <authorList>
            <person name="Kirstahler P."/>
            <person name="Guenther M."/>
            <person name="Grumaz C."/>
            <person name="Rupp S."/>
            <person name="Zibek S."/>
            <person name="Sohn K."/>
        </authorList>
    </citation>
    <scope>NUCLEOTIDE SEQUENCE [LARGE SCALE GENOMIC DNA]</scope>
    <source>
        <strain evidence="2 3">IGB-41</strain>
    </source>
</reference>
<gene>
    <name evidence="2" type="ORF">WG78_12350</name>
</gene>
<dbReference type="GO" id="GO:0006749">
    <property type="term" value="P:glutathione metabolic process"/>
    <property type="evidence" value="ECO:0007669"/>
    <property type="project" value="TreeGrafter"/>
</dbReference>
<dbReference type="AlphaFoldDB" id="A0A0N1JSV5"/>
<dbReference type="Gene3D" id="1.20.1050.10">
    <property type="match status" value="1"/>
</dbReference>
<evidence type="ECO:0000259" key="1">
    <source>
        <dbReference type="PROSITE" id="PS50404"/>
    </source>
</evidence>
<organism evidence="2 3">
    <name type="scientific">Amantichitinum ursilacus</name>
    <dbReference type="NCBI Taxonomy" id="857265"/>
    <lineage>
        <taxon>Bacteria</taxon>
        <taxon>Pseudomonadati</taxon>
        <taxon>Pseudomonadota</taxon>
        <taxon>Betaproteobacteria</taxon>
        <taxon>Neisseriales</taxon>
        <taxon>Chitinibacteraceae</taxon>
        <taxon>Amantichitinum</taxon>
    </lineage>
</organism>
<dbReference type="STRING" id="857265.WG78_12350"/>
<dbReference type="Proteomes" id="UP000037939">
    <property type="component" value="Unassembled WGS sequence"/>
</dbReference>
<evidence type="ECO:0000313" key="2">
    <source>
        <dbReference type="EMBL" id="KPC52636.1"/>
    </source>
</evidence>
<dbReference type="OrthoDB" id="9799538at2"/>
<dbReference type="PROSITE" id="PS50404">
    <property type="entry name" value="GST_NTER"/>
    <property type="match status" value="1"/>
</dbReference>
<comment type="caution">
    <text evidence="2">The sequence shown here is derived from an EMBL/GenBank/DDBJ whole genome shotgun (WGS) entry which is preliminary data.</text>
</comment>
<protein>
    <recommendedName>
        <fullName evidence="1">GST N-terminal domain-containing protein</fullName>
    </recommendedName>
</protein>
<accession>A0A0N1JSV5</accession>
<dbReference type="SUPFAM" id="SSF52833">
    <property type="entry name" value="Thioredoxin-like"/>
    <property type="match status" value="1"/>
</dbReference>
<dbReference type="GO" id="GO:0004364">
    <property type="term" value="F:glutathione transferase activity"/>
    <property type="evidence" value="ECO:0007669"/>
    <property type="project" value="TreeGrafter"/>
</dbReference>
<feature type="domain" description="GST N-terminal" evidence="1">
    <location>
        <begin position="10"/>
        <end position="90"/>
    </location>
</feature>
<sequence>MGSTDGQAQYTLYLGDKNYSSWSLRPWLALRQLGIAFTEVEVPLGGTGVNERHLAYSPNGLVPCLHDGDLQVFDSLAICEYLAERHPQLWPAERTARARARSIAAEMHSGFGQVRNQLPMNIRLRARGTALPAAVQKEVDRICLAWRDARTYFASGDGPFLFGAFSIADAMFAPVVWRFYSYNVALPADAAAYRDTMLALPAMREWQAAAEASTWRNPGQDELIHQHGGARV</sequence>
<dbReference type="CDD" id="cd03043">
    <property type="entry name" value="GST_N_1"/>
    <property type="match status" value="1"/>
</dbReference>